<dbReference type="Proteomes" id="UP000053676">
    <property type="component" value="Unassembled WGS sequence"/>
</dbReference>
<dbReference type="EMBL" id="KI668863">
    <property type="protein sequence ID" value="ETN70975.1"/>
    <property type="molecule type" value="Genomic_DNA"/>
</dbReference>
<evidence type="ECO:0000313" key="1">
    <source>
        <dbReference type="EMBL" id="ETN70975.1"/>
    </source>
</evidence>
<gene>
    <name evidence="1" type="ORF">NECAME_14423</name>
</gene>
<organism evidence="1 2">
    <name type="scientific">Necator americanus</name>
    <name type="common">Human hookworm</name>
    <dbReference type="NCBI Taxonomy" id="51031"/>
    <lineage>
        <taxon>Eukaryota</taxon>
        <taxon>Metazoa</taxon>
        <taxon>Ecdysozoa</taxon>
        <taxon>Nematoda</taxon>
        <taxon>Chromadorea</taxon>
        <taxon>Rhabditida</taxon>
        <taxon>Rhabditina</taxon>
        <taxon>Rhabditomorpha</taxon>
        <taxon>Strongyloidea</taxon>
        <taxon>Ancylostomatidae</taxon>
        <taxon>Bunostominae</taxon>
        <taxon>Necator</taxon>
    </lineage>
</organism>
<protein>
    <submittedName>
        <fullName evidence="1">Uncharacterized protein</fullName>
    </submittedName>
</protein>
<dbReference type="AlphaFoldDB" id="W2SMV2"/>
<keyword evidence="2" id="KW-1185">Reference proteome</keyword>
<accession>W2SMV2</accession>
<reference evidence="2" key="1">
    <citation type="journal article" date="2014" name="Nat. Genet.">
        <title>Genome of the human hookworm Necator americanus.</title>
        <authorList>
            <person name="Tang Y.T."/>
            <person name="Gao X."/>
            <person name="Rosa B.A."/>
            <person name="Abubucker S."/>
            <person name="Hallsworth-Pepin K."/>
            <person name="Martin J."/>
            <person name="Tyagi R."/>
            <person name="Heizer E."/>
            <person name="Zhang X."/>
            <person name="Bhonagiri-Palsikar V."/>
            <person name="Minx P."/>
            <person name="Warren W.C."/>
            <person name="Wang Q."/>
            <person name="Zhan B."/>
            <person name="Hotez P.J."/>
            <person name="Sternberg P.W."/>
            <person name="Dougall A."/>
            <person name="Gaze S.T."/>
            <person name="Mulvenna J."/>
            <person name="Sotillo J."/>
            <person name="Ranganathan S."/>
            <person name="Rabelo E.M."/>
            <person name="Wilson R.K."/>
            <person name="Felgner P.L."/>
            <person name="Bethony J."/>
            <person name="Hawdon J.M."/>
            <person name="Gasser R.B."/>
            <person name="Loukas A."/>
            <person name="Mitreva M."/>
        </authorList>
    </citation>
    <scope>NUCLEOTIDE SEQUENCE [LARGE SCALE GENOMIC DNA]</scope>
</reference>
<evidence type="ECO:0000313" key="2">
    <source>
        <dbReference type="Proteomes" id="UP000053676"/>
    </source>
</evidence>
<name>W2SMV2_NECAM</name>
<sequence>MRTWTKQTKIVLLNGNCCIQQRRSTIYWIYHPRAGINCWIPYIVTKEFRRNSLGTLIG</sequence>
<dbReference type="KEGG" id="nai:NECAME_14423"/>
<proteinExistence type="predicted"/>